<reference evidence="2" key="1">
    <citation type="submission" date="2017-04" db="EMBL/GenBank/DDBJ databases">
        <title>Function of individual gut microbiota members based on whole genome sequencing of pure cultures obtained from chicken caecum.</title>
        <authorList>
            <person name="Medvecky M."/>
            <person name="Cejkova D."/>
            <person name="Polansky O."/>
            <person name="Karasova D."/>
            <person name="Kubasova T."/>
            <person name="Cizek A."/>
            <person name="Rychlik I."/>
        </authorList>
    </citation>
    <scope>NUCLEOTIDE SEQUENCE [LARGE SCALE GENOMIC DNA]</scope>
    <source>
        <strain evidence="2">An180</strain>
    </source>
</reference>
<comment type="caution">
    <text evidence="1">The sequence shown here is derived from an EMBL/GenBank/DDBJ whole genome shotgun (WGS) entry which is preliminary data.</text>
</comment>
<dbReference type="AlphaFoldDB" id="A0A1Y4L441"/>
<proteinExistence type="predicted"/>
<evidence type="ECO:0000313" key="2">
    <source>
        <dbReference type="Proteomes" id="UP000195897"/>
    </source>
</evidence>
<name>A0A1Y4L441_9FIRM</name>
<protein>
    <submittedName>
        <fullName evidence="1">Uncharacterized protein</fullName>
    </submittedName>
</protein>
<evidence type="ECO:0000313" key="1">
    <source>
        <dbReference type="EMBL" id="OUP49531.1"/>
    </source>
</evidence>
<gene>
    <name evidence="1" type="ORF">B5F17_14380</name>
</gene>
<dbReference type="Proteomes" id="UP000195897">
    <property type="component" value="Unassembled WGS sequence"/>
</dbReference>
<accession>A0A1Y4L441</accession>
<sequence>MSAQGIFEIDPYIRDRLIRFLRKYVTWEDGQEIDTLMHSPEQVIRQSILFLIKQKVFTYQEMSVELRHYGLRLSADQLKHFAMQGCFLR</sequence>
<organism evidence="1 2">
    <name type="scientific">Butyricicoccus pullicaecorum</name>
    <dbReference type="NCBI Taxonomy" id="501571"/>
    <lineage>
        <taxon>Bacteria</taxon>
        <taxon>Bacillati</taxon>
        <taxon>Bacillota</taxon>
        <taxon>Clostridia</taxon>
        <taxon>Eubacteriales</taxon>
        <taxon>Butyricicoccaceae</taxon>
        <taxon>Butyricicoccus</taxon>
    </lineage>
</organism>
<dbReference type="EMBL" id="NFKK01000040">
    <property type="protein sequence ID" value="OUP49531.1"/>
    <property type="molecule type" value="Genomic_DNA"/>
</dbReference>